<dbReference type="Proteomes" id="UP000323569">
    <property type="component" value="Unassembled WGS sequence"/>
</dbReference>
<keyword evidence="4 6" id="KW-0326">Glycosidase</keyword>
<dbReference type="PANTHER" id="PTHR43447">
    <property type="entry name" value="ALPHA-AMYLASE"/>
    <property type="match status" value="1"/>
</dbReference>
<proteinExistence type="inferred from homology"/>
<dbReference type="EMBL" id="BHVO01000042">
    <property type="protein sequence ID" value="GCA71034.1"/>
    <property type="molecule type" value="Genomic_DNA"/>
</dbReference>
<sequence length="455" mass="50207">MTNSLSIGLKTLLTVIMAFFVVFVNPVRADVIYHAFNVPFREIERELPELKADGFTYIQISPPQLSNPSPEWWGRYQPIDFTVIDSPLGNENELKELIDTAHQQGEKIIVDVVLNHMANYENYPNTLQYPRFSPQDFHGRACIQNYDDSYQATHGWLGLDCASGQGGLPDLNTESSYVRQEAKNYINKLLDLGADGFRFDALKHIEPGFFQEVLAGVAADVYLYGEIVEDSPRMAFSYTSIHDLDVTDYPLLNTLKRAFSLGGDLRILKDPRSGNGALPGPNAVTFAKTHDTVPGSLLYGGYGLDSRDSILANAFVLSRADGLPLIYGEDASDPIVKAGVGFHEQMMGQPQSFPNGNEIATGGDSPNLLFIERGDLGIAMINKSGNPFDVADARMPGLDVGCYQELHYNFPMSVSVGGDGQKQITRWGNNERGGISIQPRDAMFFVKTSDNICVR</sequence>
<evidence type="ECO:0000256" key="3">
    <source>
        <dbReference type="ARBA" id="ARBA00023277"/>
    </source>
</evidence>
<dbReference type="EC" id="3.2.1.1" evidence="6"/>
<evidence type="ECO:0000256" key="1">
    <source>
        <dbReference type="ARBA" id="ARBA00008061"/>
    </source>
</evidence>
<evidence type="ECO:0000313" key="9">
    <source>
        <dbReference type="Proteomes" id="UP000323569"/>
    </source>
</evidence>
<dbReference type="Pfam" id="PF00128">
    <property type="entry name" value="Alpha-amylase"/>
    <property type="match status" value="1"/>
</dbReference>
<keyword evidence="2 6" id="KW-0378">Hydrolase</keyword>
<reference evidence="8 9" key="1">
    <citation type="submission" date="2018-09" db="EMBL/GenBank/DDBJ databases">
        <title>Evolutionary history of phycoerythrin pigmentation in the water bloom-forming cyanobacterium Microcystis aeruginosa.</title>
        <authorList>
            <person name="Tanabe Y."/>
            <person name="Tanabe Y."/>
            <person name="Yamaguchi H."/>
        </authorList>
    </citation>
    <scope>NUCLEOTIDE SEQUENCE [LARGE SCALE GENOMIC DNA]</scope>
    <source>
        <strain evidence="8 9">NIES-2519</strain>
    </source>
</reference>
<protein>
    <recommendedName>
        <fullName evidence="6">Alpha-amylase</fullName>
        <ecNumber evidence="6">3.2.1.1</ecNumber>
    </recommendedName>
</protein>
<evidence type="ECO:0000259" key="7">
    <source>
        <dbReference type="SMART" id="SM00642"/>
    </source>
</evidence>
<keyword evidence="3 6" id="KW-0119">Carbohydrate metabolism</keyword>
<dbReference type="GO" id="GO:0043169">
    <property type="term" value="F:cation binding"/>
    <property type="evidence" value="ECO:0007669"/>
    <property type="project" value="InterPro"/>
</dbReference>
<dbReference type="InterPro" id="IPR017853">
    <property type="entry name" value="GH"/>
</dbReference>
<dbReference type="SUPFAM" id="SSF51445">
    <property type="entry name" value="(Trans)glycosidases"/>
    <property type="match status" value="1"/>
</dbReference>
<evidence type="ECO:0000313" key="8">
    <source>
        <dbReference type="EMBL" id="GCA71034.1"/>
    </source>
</evidence>
<evidence type="ECO:0000256" key="5">
    <source>
        <dbReference type="RuleBase" id="RU003615"/>
    </source>
</evidence>
<dbReference type="RefSeq" id="WP_039899515.1">
    <property type="nucleotide sequence ID" value="NZ_BHVO01000042.1"/>
</dbReference>
<comment type="catalytic activity">
    <reaction evidence="6">
        <text>Endohydrolysis of (1-&gt;4)-alpha-D-glucosidic linkages in polysaccharides containing three or more (1-&gt;4)-alpha-linked D-glucose units.</text>
        <dbReference type="EC" id="3.2.1.1"/>
    </reaction>
</comment>
<dbReference type="AlphaFoldDB" id="A0A5A5R423"/>
<dbReference type="Gene3D" id="3.20.20.80">
    <property type="entry name" value="Glycosidases"/>
    <property type="match status" value="1"/>
</dbReference>
<name>A0A5A5R423_MICAE</name>
<dbReference type="GO" id="GO:0005975">
    <property type="term" value="P:carbohydrate metabolic process"/>
    <property type="evidence" value="ECO:0007669"/>
    <property type="project" value="InterPro"/>
</dbReference>
<dbReference type="InterPro" id="IPR006047">
    <property type="entry name" value="GH13_cat_dom"/>
</dbReference>
<comment type="caution">
    <text evidence="8">The sequence shown here is derived from an EMBL/GenBank/DDBJ whole genome shotgun (WGS) entry which is preliminary data.</text>
</comment>
<dbReference type="InterPro" id="IPR006046">
    <property type="entry name" value="Alpha_amylase"/>
</dbReference>
<dbReference type="SMART" id="SM00642">
    <property type="entry name" value="Aamy"/>
    <property type="match status" value="1"/>
</dbReference>
<organism evidence="8 9">
    <name type="scientific">Microcystis aeruginosa NIES-2519</name>
    <dbReference type="NCBI Taxonomy" id="2303981"/>
    <lineage>
        <taxon>Bacteria</taxon>
        <taxon>Bacillati</taxon>
        <taxon>Cyanobacteriota</taxon>
        <taxon>Cyanophyceae</taxon>
        <taxon>Oscillatoriophycideae</taxon>
        <taxon>Chroococcales</taxon>
        <taxon>Microcystaceae</taxon>
        <taxon>Microcystis</taxon>
    </lineage>
</organism>
<dbReference type="CDD" id="cd11315">
    <property type="entry name" value="AmyAc_bac1_AmyA"/>
    <property type="match status" value="1"/>
</dbReference>
<comment type="similarity">
    <text evidence="1 5">Belongs to the glycosyl hydrolase 13 family.</text>
</comment>
<evidence type="ECO:0000256" key="4">
    <source>
        <dbReference type="ARBA" id="ARBA00023295"/>
    </source>
</evidence>
<evidence type="ECO:0000256" key="2">
    <source>
        <dbReference type="ARBA" id="ARBA00022801"/>
    </source>
</evidence>
<accession>A0A5A5R423</accession>
<dbReference type="GO" id="GO:0004556">
    <property type="term" value="F:alpha-amylase activity"/>
    <property type="evidence" value="ECO:0007669"/>
    <property type="project" value="UniProtKB-UniRule"/>
</dbReference>
<gene>
    <name evidence="8" type="primary">amy</name>
    <name evidence="8" type="ORF">MiYa_02571</name>
</gene>
<dbReference type="PRINTS" id="PR00110">
    <property type="entry name" value="ALPHAAMYLASE"/>
</dbReference>
<feature type="domain" description="Glycosyl hydrolase family 13 catalytic" evidence="7">
    <location>
        <begin position="30"/>
        <end position="343"/>
    </location>
</feature>
<evidence type="ECO:0000256" key="6">
    <source>
        <dbReference type="RuleBase" id="RU361134"/>
    </source>
</evidence>